<dbReference type="AlphaFoldDB" id="A0A5B8WAM8"/>
<feature type="domain" description="Cytochrome c" evidence="6">
    <location>
        <begin position="392"/>
        <end position="472"/>
    </location>
</feature>
<dbReference type="PANTHER" id="PTHR19328">
    <property type="entry name" value="HEDGEHOG-INTERACTING PROTEIN"/>
    <property type="match status" value="1"/>
</dbReference>
<dbReference type="InterPro" id="IPR011042">
    <property type="entry name" value="6-blade_b-propeller_TolB-like"/>
</dbReference>
<dbReference type="SUPFAM" id="SSF46626">
    <property type="entry name" value="Cytochrome c"/>
    <property type="match status" value="1"/>
</dbReference>
<dbReference type="InterPro" id="IPR011041">
    <property type="entry name" value="Quinoprot_gluc/sorb_DH_b-prop"/>
</dbReference>
<dbReference type="GO" id="GO:0020037">
    <property type="term" value="F:heme binding"/>
    <property type="evidence" value="ECO:0007669"/>
    <property type="project" value="InterPro"/>
</dbReference>
<feature type="chain" id="PRO_5022695080" evidence="5">
    <location>
        <begin position="20"/>
        <end position="479"/>
    </location>
</feature>
<evidence type="ECO:0000259" key="6">
    <source>
        <dbReference type="PROSITE" id="PS51007"/>
    </source>
</evidence>
<dbReference type="InterPro" id="IPR012938">
    <property type="entry name" value="Glc/Sorbosone_DH"/>
</dbReference>
<dbReference type="PANTHER" id="PTHR19328:SF13">
    <property type="entry name" value="HIPL1 PROTEIN"/>
    <property type="match status" value="1"/>
</dbReference>
<reference evidence="7 8" key="1">
    <citation type="journal article" date="2013" name="J. Microbiol.">
        <title>Mucilaginibacter ginsenosidivorax sp. nov., with ginsenoside converting activity isolated from sediment.</title>
        <authorList>
            <person name="Kim J.K."/>
            <person name="Choi T.E."/>
            <person name="Liu Q.M."/>
            <person name="Park H.Y."/>
            <person name="Yi T.H."/>
            <person name="Yoon M.H."/>
            <person name="Kim S.C."/>
            <person name="Im W.T."/>
        </authorList>
    </citation>
    <scope>NUCLEOTIDE SEQUENCE [LARGE SCALE GENOMIC DNA]</scope>
    <source>
        <strain evidence="7 8">KHI28</strain>
    </source>
</reference>
<dbReference type="InterPro" id="IPR036909">
    <property type="entry name" value="Cyt_c-like_dom_sf"/>
</dbReference>
<evidence type="ECO:0000256" key="5">
    <source>
        <dbReference type="SAM" id="SignalP"/>
    </source>
</evidence>
<keyword evidence="1 4" id="KW-0349">Heme</keyword>
<evidence type="ECO:0000256" key="2">
    <source>
        <dbReference type="ARBA" id="ARBA00022723"/>
    </source>
</evidence>
<evidence type="ECO:0000313" key="7">
    <source>
        <dbReference type="EMBL" id="QEC79842.1"/>
    </source>
</evidence>
<feature type="signal peptide" evidence="5">
    <location>
        <begin position="1"/>
        <end position="19"/>
    </location>
</feature>
<keyword evidence="5" id="KW-0732">Signal</keyword>
<dbReference type="KEGG" id="mgk:FSB76_29225"/>
<dbReference type="RefSeq" id="WP_147059821.1">
    <property type="nucleotide sequence ID" value="NZ_CP042437.1"/>
</dbReference>
<evidence type="ECO:0000256" key="1">
    <source>
        <dbReference type="ARBA" id="ARBA00022617"/>
    </source>
</evidence>
<dbReference type="PROSITE" id="PS51007">
    <property type="entry name" value="CYTC"/>
    <property type="match status" value="1"/>
</dbReference>
<dbReference type="Gene3D" id="2.120.10.30">
    <property type="entry name" value="TolB, C-terminal domain"/>
    <property type="match status" value="1"/>
</dbReference>
<dbReference type="Proteomes" id="UP000321362">
    <property type="component" value="Chromosome"/>
</dbReference>
<dbReference type="SUPFAM" id="SSF50952">
    <property type="entry name" value="Soluble quinoprotein glucose dehydrogenase"/>
    <property type="match status" value="1"/>
</dbReference>
<dbReference type="Pfam" id="PF13442">
    <property type="entry name" value="Cytochrome_CBB3"/>
    <property type="match status" value="1"/>
</dbReference>
<dbReference type="Pfam" id="PF07995">
    <property type="entry name" value="GSDH"/>
    <property type="match status" value="1"/>
</dbReference>
<evidence type="ECO:0000256" key="3">
    <source>
        <dbReference type="ARBA" id="ARBA00023004"/>
    </source>
</evidence>
<protein>
    <submittedName>
        <fullName evidence="7">PQQ-dependent sugar dehydrogenase</fullName>
    </submittedName>
</protein>
<accession>A0A5B8WAM8</accession>
<dbReference type="GO" id="GO:0009055">
    <property type="term" value="F:electron transfer activity"/>
    <property type="evidence" value="ECO:0007669"/>
    <property type="project" value="InterPro"/>
</dbReference>
<keyword evidence="3 4" id="KW-0408">Iron</keyword>
<dbReference type="OrthoDB" id="9770043at2"/>
<dbReference type="GO" id="GO:0046872">
    <property type="term" value="F:metal ion binding"/>
    <property type="evidence" value="ECO:0007669"/>
    <property type="project" value="UniProtKB-KW"/>
</dbReference>
<proteinExistence type="predicted"/>
<dbReference type="InterPro" id="IPR009056">
    <property type="entry name" value="Cyt_c-like_dom"/>
</dbReference>
<name>A0A5B8WAM8_9SPHI</name>
<dbReference type="EMBL" id="CP042437">
    <property type="protein sequence ID" value="QEC79842.1"/>
    <property type="molecule type" value="Genomic_DNA"/>
</dbReference>
<sequence length="479" mass="53508">MKKGLLIICIACFTLSAFIYNEGQLPHASPPAGYKVDTLATNLVVPWQIVFLPDKSMLFTERPGRVRIYRDGKLLAKPAFIIPGIPLRNKSGLLGMCIHPDFTNNRYIYIANDYLEDNRMHLAITRYIFKNDTLTNPFNILKGIPANQNHTGCRLVFGPDKKLWITTGDADQPALAQDLKAYNGKILRVNDDGSIPSDNPFYNNDTARKEIWSYGHRNTQGLAFEPGTGTLFNSEHGPTGGDEINIIKKGENYGWPVIHHRDTKIGMNTPLAEYTPSIGPGEAMFYSGKAFPQLQGYLLVASLRGEQILKIQLDHDKITGQEILLKQQYGRIRSLVTGPDGYIYFSTSQIDPAEGSPRPNYDMILRLRPSGSSDKSLLSQKLIENKPIPKPTQKHTAGMMFQQLCASCHGDNLQGTDKTQNLLAGKFKYGSTKASIIKNITNGITDQGMPAWNGAISKYDIDQIATYIYKKTRKNIRHK</sequence>
<keyword evidence="2 4" id="KW-0479">Metal-binding</keyword>
<evidence type="ECO:0000256" key="4">
    <source>
        <dbReference type="PROSITE-ProRule" id="PRU00433"/>
    </source>
</evidence>
<evidence type="ECO:0000313" key="8">
    <source>
        <dbReference type="Proteomes" id="UP000321362"/>
    </source>
</evidence>
<keyword evidence="8" id="KW-1185">Reference proteome</keyword>
<dbReference type="Gene3D" id="1.10.760.10">
    <property type="entry name" value="Cytochrome c-like domain"/>
    <property type="match status" value="1"/>
</dbReference>
<gene>
    <name evidence="7" type="ORF">FSB76_29225</name>
</gene>
<organism evidence="7 8">
    <name type="scientific">Mucilaginibacter ginsenosidivorax</name>
    <dbReference type="NCBI Taxonomy" id="862126"/>
    <lineage>
        <taxon>Bacteria</taxon>
        <taxon>Pseudomonadati</taxon>
        <taxon>Bacteroidota</taxon>
        <taxon>Sphingobacteriia</taxon>
        <taxon>Sphingobacteriales</taxon>
        <taxon>Sphingobacteriaceae</taxon>
        <taxon>Mucilaginibacter</taxon>
    </lineage>
</organism>